<accession>A0A8H5HVS0</accession>
<sequence length="149" mass="16710">MRLHCGHNTRIWPMAKTNPHLHRFLKFSLDSCGELFIQLVLHGLAWKRTIWDFRSANIAFSQSQTATALLSVLNRDAGMSAIGVGMFKRGLPTVFIFPSRASSSRSTKAVELSTIVFEDTNPSISRDMVHWGSGTPWDTTTFLDIGQEQ</sequence>
<proteinExistence type="predicted"/>
<evidence type="ECO:0000313" key="2">
    <source>
        <dbReference type="Proteomes" id="UP000518752"/>
    </source>
</evidence>
<evidence type="ECO:0000313" key="1">
    <source>
        <dbReference type="EMBL" id="KAF5390377.1"/>
    </source>
</evidence>
<comment type="caution">
    <text evidence="1">The sequence shown here is derived from an EMBL/GenBank/DDBJ whole genome shotgun (WGS) entry which is preliminary data.</text>
</comment>
<dbReference type="AlphaFoldDB" id="A0A8H5HVS0"/>
<reference evidence="1 2" key="1">
    <citation type="journal article" date="2020" name="ISME J.">
        <title>Uncovering the hidden diversity of litter-decomposition mechanisms in mushroom-forming fungi.</title>
        <authorList>
            <person name="Floudas D."/>
            <person name="Bentzer J."/>
            <person name="Ahren D."/>
            <person name="Johansson T."/>
            <person name="Persson P."/>
            <person name="Tunlid A."/>
        </authorList>
    </citation>
    <scope>NUCLEOTIDE SEQUENCE [LARGE SCALE GENOMIC DNA]</scope>
    <source>
        <strain evidence="1 2">CBS 406.79</strain>
    </source>
</reference>
<gene>
    <name evidence="1" type="ORF">D9757_005307</name>
</gene>
<dbReference type="OrthoDB" id="3020506at2759"/>
<organism evidence="1 2">
    <name type="scientific">Collybiopsis confluens</name>
    <dbReference type="NCBI Taxonomy" id="2823264"/>
    <lineage>
        <taxon>Eukaryota</taxon>
        <taxon>Fungi</taxon>
        <taxon>Dikarya</taxon>
        <taxon>Basidiomycota</taxon>
        <taxon>Agaricomycotina</taxon>
        <taxon>Agaricomycetes</taxon>
        <taxon>Agaricomycetidae</taxon>
        <taxon>Agaricales</taxon>
        <taxon>Marasmiineae</taxon>
        <taxon>Omphalotaceae</taxon>
        <taxon>Collybiopsis</taxon>
    </lineage>
</organism>
<protein>
    <submittedName>
        <fullName evidence="1">Uncharacterized protein</fullName>
    </submittedName>
</protein>
<name>A0A8H5HVS0_9AGAR</name>
<dbReference type="Proteomes" id="UP000518752">
    <property type="component" value="Unassembled WGS sequence"/>
</dbReference>
<dbReference type="EMBL" id="JAACJN010000015">
    <property type="protein sequence ID" value="KAF5390377.1"/>
    <property type="molecule type" value="Genomic_DNA"/>
</dbReference>
<keyword evidence="2" id="KW-1185">Reference proteome</keyword>